<proteinExistence type="predicted"/>
<dbReference type="EMBL" id="JAADJF010000092">
    <property type="protein sequence ID" value="KAF4439512.1"/>
    <property type="molecule type" value="Genomic_DNA"/>
</dbReference>
<comment type="caution">
    <text evidence="3">The sequence shown here is derived from an EMBL/GenBank/DDBJ whole genome shotgun (WGS) entry which is preliminary data.</text>
</comment>
<protein>
    <submittedName>
        <fullName evidence="3">Uncharacterized protein</fullName>
    </submittedName>
</protein>
<feature type="transmembrane region" description="Helical" evidence="2">
    <location>
        <begin position="135"/>
        <end position="154"/>
    </location>
</feature>
<evidence type="ECO:0000313" key="4">
    <source>
        <dbReference type="Proteomes" id="UP000536711"/>
    </source>
</evidence>
<evidence type="ECO:0000313" key="3">
    <source>
        <dbReference type="EMBL" id="KAF4439512.1"/>
    </source>
</evidence>
<feature type="region of interest" description="Disordered" evidence="1">
    <location>
        <begin position="1"/>
        <end position="61"/>
    </location>
</feature>
<evidence type="ECO:0000256" key="2">
    <source>
        <dbReference type="SAM" id="Phobius"/>
    </source>
</evidence>
<accession>A0A8H4JXC5</accession>
<sequence>MNMGDQPENESFEMANRPVSPLSVVTEDEYNPESVATSSTGTPKPEDTQHGAQSDNDGLLAPNRQDKITEAAASVHADCPLKRHVIYSLITIAFIGSASLICSCWLIAHIQVKTDRSYIAAVIVRGKLSSTEAKLINAAFSILVAPAVVAVVNWHMFKLARLSAVNEHSGWSSAVSMKVLVEVASTDWGSFSPLKFWTFVRSRRPRVICPGMIAVLSALSFSLLGNAVAYQQARVDPSTQVLEYLYDTHSVLPGGSRPIPLGDQSIRQQVSARLQDRLSRLQQRMLEPSTKGLVSVNVSDQKRSSLSPAVMQLFHAPSYLLKMVCSPSHLQGVSAMVPDKRNPHLRFALEETASVLGSEATTYEAPFGTNESVISKTALDAAKTTYPGITYPLIAFNETALWIGVMDSEHDGGPVVTTERWGSLIPFTKGFPCTEQPDGRQTNSSLTFSGLTCRLNRSTGWADVKVNGSDWSMIENAFVDEKPDTGHDIPVLSLASSLDTFDDGREGRPPGLGGHLLRAALEVATEGSRRSWDLETLADAFLWYEIEARQVLLDNDQTVRAERYQVQSNIDEYAMTYVPWILMFGLGTLGAACALTIGLTLDSWKVYSLRSGRMLDSIRLTADVGVALDKQVFEECSTWPATRLNKCADEARFQYEPDARLDSVTGLYTLGISLRQISRPHD</sequence>
<organism evidence="3 4">
    <name type="scientific">Fusarium acutatum</name>
    <dbReference type="NCBI Taxonomy" id="78861"/>
    <lineage>
        <taxon>Eukaryota</taxon>
        <taxon>Fungi</taxon>
        <taxon>Dikarya</taxon>
        <taxon>Ascomycota</taxon>
        <taxon>Pezizomycotina</taxon>
        <taxon>Sordariomycetes</taxon>
        <taxon>Hypocreomycetidae</taxon>
        <taxon>Hypocreales</taxon>
        <taxon>Nectriaceae</taxon>
        <taxon>Fusarium</taxon>
        <taxon>Fusarium fujikuroi species complex</taxon>
    </lineage>
</organism>
<dbReference type="Proteomes" id="UP000536711">
    <property type="component" value="Unassembled WGS sequence"/>
</dbReference>
<evidence type="ECO:0000256" key="1">
    <source>
        <dbReference type="SAM" id="MobiDB-lite"/>
    </source>
</evidence>
<feature type="transmembrane region" description="Helical" evidence="2">
    <location>
        <begin position="577"/>
        <end position="601"/>
    </location>
</feature>
<dbReference type="OrthoDB" id="2840209at2759"/>
<gene>
    <name evidence="3" type="ORF">FACUT_4068</name>
</gene>
<keyword evidence="2" id="KW-0812">Transmembrane</keyword>
<reference evidence="3 4" key="1">
    <citation type="submission" date="2020-01" db="EMBL/GenBank/DDBJ databases">
        <title>Identification and distribution of gene clusters putatively required for synthesis of sphingolipid metabolism inhibitors in phylogenetically diverse species of the filamentous fungus Fusarium.</title>
        <authorList>
            <person name="Kim H.-S."/>
            <person name="Busman M."/>
            <person name="Brown D.W."/>
            <person name="Divon H."/>
            <person name="Uhlig S."/>
            <person name="Proctor R.H."/>
        </authorList>
    </citation>
    <scope>NUCLEOTIDE SEQUENCE [LARGE SCALE GENOMIC DNA]</scope>
    <source>
        <strain evidence="3 4">NRRL 13308</strain>
    </source>
</reference>
<keyword evidence="2" id="KW-1133">Transmembrane helix</keyword>
<dbReference type="AlphaFoldDB" id="A0A8H4JXC5"/>
<name>A0A8H4JXC5_9HYPO</name>
<keyword evidence="2" id="KW-0472">Membrane</keyword>
<feature type="transmembrane region" description="Helical" evidence="2">
    <location>
        <begin position="85"/>
        <end position="108"/>
    </location>
</feature>
<keyword evidence="4" id="KW-1185">Reference proteome</keyword>